<evidence type="ECO:0000259" key="10">
    <source>
        <dbReference type="Pfam" id="PF00924"/>
    </source>
</evidence>
<feature type="transmembrane region" description="Helical" evidence="9">
    <location>
        <begin position="271"/>
        <end position="299"/>
    </location>
</feature>
<dbReference type="PIRSF" id="PIRSF017209">
    <property type="entry name" value="Memb_At2g17000_prd"/>
    <property type="match status" value="1"/>
</dbReference>
<feature type="transmembrane region" description="Helical" evidence="9">
    <location>
        <begin position="319"/>
        <end position="337"/>
    </location>
</feature>
<dbReference type="Proteomes" id="UP000825935">
    <property type="component" value="Chromosome 38"/>
</dbReference>
<evidence type="ECO:0000313" key="11">
    <source>
        <dbReference type="EMBL" id="KAH7278985.1"/>
    </source>
</evidence>
<keyword evidence="12" id="KW-1185">Reference proteome</keyword>
<comment type="caution">
    <text evidence="11">The sequence shown here is derived from an EMBL/GenBank/DDBJ whole genome shotgun (WGS) entry which is preliminary data.</text>
</comment>
<evidence type="ECO:0000256" key="9">
    <source>
        <dbReference type="SAM" id="Phobius"/>
    </source>
</evidence>
<keyword evidence="4 9" id="KW-0812">Transmembrane</keyword>
<dbReference type="EMBL" id="CM035443">
    <property type="protein sequence ID" value="KAH7278985.1"/>
    <property type="molecule type" value="Genomic_DNA"/>
</dbReference>
<evidence type="ECO:0000256" key="8">
    <source>
        <dbReference type="SAM" id="MobiDB-lite"/>
    </source>
</evidence>
<keyword evidence="3" id="KW-0813">Transport</keyword>
<evidence type="ECO:0000256" key="2">
    <source>
        <dbReference type="ARBA" id="ARBA00008017"/>
    </source>
</evidence>
<dbReference type="PANTHER" id="PTHR31618">
    <property type="entry name" value="MECHANOSENSITIVE ION CHANNEL PROTEIN 5"/>
    <property type="match status" value="1"/>
</dbReference>
<evidence type="ECO:0000256" key="7">
    <source>
        <dbReference type="PIRNR" id="PIRNR017209"/>
    </source>
</evidence>
<feature type="domain" description="Mechanosensitive ion channel MscS" evidence="10">
    <location>
        <begin position="630"/>
        <end position="687"/>
    </location>
</feature>
<feature type="transmembrane region" description="Helical" evidence="9">
    <location>
        <begin position="577"/>
        <end position="597"/>
    </location>
</feature>
<feature type="compositionally biased region" description="Acidic residues" evidence="8">
    <location>
        <begin position="213"/>
        <end position="224"/>
    </location>
</feature>
<feature type="compositionally biased region" description="Polar residues" evidence="8">
    <location>
        <begin position="196"/>
        <end position="205"/>
    </location>
</feature>
<dbReference type="AlphaFoldDB" id="A0A8T2Q5Q1"/>
<keyword evidence="5 9" id="KW-1133">Transmembrane helix</keyword>
<feature type="region of interest" description="Disordered" evidence="8">
    <location>
        <begin position="174"/>
        <end position="224"/>
    </location>
</feature>
<evidence type="ECO:0000256" key="6">
    <source>
        <dbReference type="ARBA" id="ARBA00023136"/>
    </source>
</evidence>
<dbReference type="InterPro" id="IPR010920">
    <property type="entry name" value="LSM_dom_sf"/>
</dbReference>
<reference evidence="11" key="1">
    <citation type="submission" date="2021-08" db="EMBL/GenBank/DDBJ databases">
        <title>WGS assembly of Ceratopteris richardii.</title>
        <authorList>
            <person name="Marchant D.B."/>
            <person name="Chen G."/>
            <person name="Jenkins J."/>
            <person name="Shu S."/>
            <person name="Leebens-Mack J."/>
            <person name="Grimwood J."/>
            <person name="Schmutz J."/>
            <person name="Soltis P."/>
            <person name="Soltis D."/>
            <person name="Chen Z.-H."/>
        </authorList>
    </citation>
    <scope>NUCLEOTIDE SEQUENCE</scope>
    <source>
        <strain evidence="11">Whitten #5841</strain>
        <tissue evidence="11">Leaf</tissue>
    </source>
</reference>
<evidence type="ECO:0000256" key="3">
    <source>
        <dbReference type="ARBA" id="ARBA00022448"/>
    </source>
</evidence>
<keyword evidence="6 7" id="KW-0472">Membrane</keyword>
<dbReference type="FunFam" id="2.30.30.60:FF:000003">
    <property type="entry name" value="Predicted mechanosensitive ion channel"/>
    <property type="match status" value="1"/>
</dbReference>
<dbReference type="GO" id="GO:0006820">
    <property type="term" value="P:monoatomic anion transport"/>
    <property type="evidence" value="ECO:0007669"/>
    <property type="project" value="TreeGrafter"/>
</dbReference>
<comment type="subcellular location">
    <subcellularLocation>
        <location evidence="1">Membrane</location>
        <topology evidence="1">Multi-pass membrane protein</topology>
    </subcellularLocation>
</comment>
<feature type="region of interest" description="Disordered" evidence="8">
    <location>
        <begin position="50"/>
        <end position="147"/>
    </location>
</feature>
<dbReference type="Pfam" id="PF00924">
    <property type="entry name" value="MS_channel_2nd"/>
    <property type="match status" value="1"/>
</dbReference>
<sequence length="824" mass="92872">MTTSGEAGHCCVDVELLLHDRSLAMRKQGNSTPPCDRTSRRHVFFPPKMPEAAMDPSHPIDFRVPSGLPTSRGKLPSSPPIQEKMHENFESLSTSPSPAAIVPPLKRSESRLEKDHVKLDLPDLRPKPFQTRPRDDDRLSSTSSVNSHAKVTIQQIITIPTLENELLKIKTNSRLMESSSPLPTKSPANSGGGSAKKSTLHSARQSARRNGEEADEEDPFRDDDLEDKFKRGNLKPITMAQWVVFFVMMGCLMSSLTVKQLKHKRLLGKELWKWVLLVSVVLCGRLLSGWFMKILIIFVEKNFLLRKKVLYFVYGLRKGVQNAFWLGLALLAWKLTLDPRVERSSKNHTLLVLVTKLLECFVIGAFIWLAKLLLMKSIASSFHVSTFFDRIQESLYKQHVLEILSNPPLSDFSFDAAHGRHVTVSLEERPGNKNSHADPAISIQDLQKISHKNVSAGLMKRLMNVVRHPGLGTLITTIDESVESDNIGINSELEAKAAGKMIFKNVAQPDARSIDSEDLLRFMPADEIPRVMCWFEGAKDTGKITKKALKNWVVNICQERRALASSLNDTKTAVKDLHRMVTAVVIIIIIVVSLFVLGIATTHALLFITSQLLLVGFIFSNTVKQTFEAVIFLFVMHPFDVGDRCVVEGQQLIVEEMKILTTVFVKPDNEKVFYPNSVLATKAISNLFRSSNMKEFLSFSVDISTSSQKINEFKDELALYLEKKIEHWAPKFTVIVKELDDLNSMDLSVTLEHTINFQDMGERLSRRSELLLEIKSIFASLGIEYRLLPQLVELDYPSTRQISIPVSSSLHLYPQNPQRHTPLP</sequence>
<dbReference type="InterPro" id="IPR006685">
    <property type="entry name" value="MscS_channel_2nd"/>
</dbReference>
<comment type="similarity">
    <text evidence="2 7">Belongs to the MscS (TC 1.A.23) family.</text>
</comment>
<dbReference type="InterPro" id="IPR023408">
    <property type="entry name" value="MscS_beta-dom_sf"/>
</dbReference>
<gene>
    <name evidence="11" type="ORF">KP509_38G068100</name>
</gene>
<accession>A0A8T2Q5Q1</accession>
<feature type="transmembrane region" description="Helical" evidence="9">
    <location>
        <begin position="239"/>
        <end position="259"/>
    </location>
</feature>
<dbReference type="Gene3D" id="2.30.30.60">
    <property type="match status" value="1"/>
</dbReference>
<dbReference type="OMA" id="TEADAVW"/>
<proteinExistence type="inferred from homology"/>
<feature type="transmembrane region" description="Helical" evidence="9">
    <location>
        <begin position="349"/>
        <end position="370"/>
    </location>
</feature>
<evidence type="ECO:0000256" key="5">
    <source>
        <dbReference type="ARBA" id="ARBA00022989"/>
    </source>
</evidence>
<evidence type="ECO:0000313" key="12">
    <source>
        <dbReference type="Proteomes" id="UP000825935"/>
    </source>
</evidence>
<dbReference type="SUPFAM" id="SSF50182">
    <property type="entry name" value="Sm-like ribonucleoproteins"/>
    <property type="match status" value="1"/>
</dbReference>
<organism evidence="11 12">
    <name type="scientific">Ceratopteris richardii</name>
    <name type="common">Triangle waterfern</name>
    <dbReference type="NCBI Taxonomy" id="49495"/>
    <lineage>
        <taxon>Eukaryota</taxon>
        <taxon>Viridiplantae</taxon>
        <taxon>Streptophyta</taxon>
        <taxon>Embryophyta</taxon>
        <taxon>Tracheophyta</taxon>
        <taxon>Polypodiopsida</taxon>
        <taxon>Polypodiidae</taxon>
        <taxon>Polypodiales</taxon>
        <taxon>Pteridineae</taxon>
        <taxon>Pteridaceae</taxon>
        <taxon>Parkerioideae</taxon>
        <taxon>Ceratopteris</taxon>
    </lineage>
</organism>
<evidence type="ECO:0000256" key="4">
    <source>
        <dbReference type="ARBA" id="ARBA00022692"/>
    </source>
</evidence>
<feature type="compositionally biased region" description="Polar residues" evidence="8">
    <location>
        <begin position="174"/>
        <end position="189"/>
    </location>
</feature>
<dbReference type="GO" id="GO:0005886">
    <property type="term" value="C:plasma membrane"/>
    <property type="evidence" value="ECO:0007669"/>
    <property type="project" value="UniProtKB-UniRule"/>
</dbReference>
<evidence type="ECO:0000256" key="1">
    <source>
        <dbReference type="ARBA" id="ARBA00004141"/>
    </source>
</evidence>
<dbReference type="PANTHER" id="PTHR31618:SF7">
    <property type="entry name" value="MECHANOSENSITIVE ION CHANNEL PROTEIN"/>
    <property type="match status" value="1"/>
</dbReference>
<dbReference type="GO" id="GO:0008381">
    <property type="term" value="F:mechanosensitive monoatomic ion channel activity"/>
    <property type="evidence" value="ECO:0007669"/>
    <property type="project" value="TreeGrafter"/>
</dbReference>
<name>A0A8T2Q5Q1_CERRI</name>
<protein>
    <recommendedName>
        <fullName evidence="7">Mechanosensitive ion channel protein</fullName>
    </recommendedName>
</protein>
<dbReference type="OrthoDB" id="544685at2759"/>
<feature type="compositionally biased region" description="Basic and acidic residues" evidence="8">
    <location>
        <begin position="106"/>
        <end position="139"/>
    </location>
</feature>
<dbReference type="GO" id="GO:0050982">
    <property type="term" value="P:detection of mechanical stimulus"/>
    <property type="evidence" value="ECO:0007669"/>
    <property type="project" value="TreeGrafter"/>
</dbReference>
<dbReference type="InterPro" id="IPR016688">
    <property type="entry name" value="MscS-like_plants/fungi"/>
</dbReference>